<comment type="caution">
    <text evidence="2">The sequence shown here is derived from an EMBL/GenBank/DDBJ whole genome shotgun (WGS) entry which is preliminary data.</text>
</comment>
<dbReference type="InterPro" id="IPR051531">
    <property type="entry name" value="N-acetyltransferase"/>
</dbReference>
<dbReference type="Proteomes" id="UP000886876">
    <property type="component" value="Unassembled WGS sequence"/>
</dbReference>
<dbReference type="AlphaFoldDB" id="A0A9D1G4H7"/>
<dbReference type="Pfam" id="PF13302">
    <property type="entry name" value="Acetyltransf_3"/>
    <property type="match status" value="1"/>
</dbReference>
<sequence>MNWLLETERLRLRELTPEDYGDLCLMLRDAETMYAYEHAFSEAEARGWLKKQLDRYEKYGFGLWAVVLKDKGTLIGQCGLTMQDGGDFGHVLEVGYIFNRAYWHRGYTTEAARACKEYAFNKLGAKEVFSIIRDGNLASVNVALRNGMEPRGRLVKHYYGMDMPHTLYSARVAQGRQMC</sequence>
<reference evidence="2" key="2">
    <citation type="journal article" date="2021" name="PeerJ">
        <title>Extensive microbial diversity within the chicken gut microbiome revealed by metagenomics and culture.</title>
        <authorList>
            <person name="Gilroy R."/>
            <person name="Ravi A."/>
            <person name="Getino M."/>
            <person name="Pursley I."/>
            <person name="Horton D.L."/>
            <person name="Alikhan N.F."/>
            <person name="Baker D."/>
            <person name="Gharbi K."/>
            <person name="Hall N."/>
            <person name="Watson M."/>
            <person name="Adriaenssens E.M."/>
            <person name="Foster-Nyarko E."/>
            <person name="Jarju S."/>
            <person name="Secka A."/>
            <person name="Antonio M."/>
            <person name="Oren A."/>
            <person name="Chaudhuri R.R."/>
            <person name="La Ragione R."/>
            <person name="Hildebrand F."/>
            <person name="Pallen M.J."/>
        </authorList>
    </citation>
    <scope>NUCLEOTIDE SEQUENCE</scope>
    <source>
        <strain evidence="2">ChiHecec3B27-6122</strain>
    </source>
</reference>
<dbReference type="Gene3D" id="3.40.630.30">
    <property type="match status" value="1"/>
</dbReference>
<dbReference type="SUPFAM" id="SSF55729">
    <property type="entry name" value="Acyl-CoA N-acyltransferases (Nat)"/>
    <property type="match status" value="1"/>
</dbReference>
<evidence type="ECO:0000313" key="2">
    <source>
        <dbReference type="EMBL" id="HIS97041.1"/>
    </source>
</evidence>
<organism evidence="2 3">
    <name type="scientific">Candidatus Scatomorpha pullistercoris</name>
    <dbReference type="NCBI Taxonomy" id="2840929"/>
    <lineage>
        <taxon>Bacteria</taxon>
        <taxon>Bacillati</taxon>
        <taxon>Bacillota</taxon>
        <taxon>Clostridia</taxon>
        <taxon>Eubacteriales</taxon>
        <taxon>Candidatus Scatomorpha</taxon>
    </lineage>
</organism>
<dbReference type="PANTHER" id="PTHR43792">
    <property type="entry name" value="GNAT FAMILY, PUTATIVE (AFU_ORTHOLOGUE AFUA_3G00765)-RELATED-RELATED"/>
    <property type="match status" value="1"/>
</dbReference>
<evidence type="ECO:0000259" key="1">
    <source>
        <dbReference type="PROSITE" id="PS51186"/>
    </source>
</evidence>
<gene>
    <name evidence="2" type="ORF">IAD42_03595</name>
</gene>
<dbReference type="InterPro" id="IPR016181">
    <property type="entry name" value="Acyl_CoA_acyltransferase"/>
</dbReference>
<protein>
    <submittedName>
        <fullName evidence="2">GNAT family N-acetyltransferase</fullName>
    </submittedName>
</protein>
<dbReference type="InterPro" id="IPR000182">
    <property type="entry name" value="GNAT_dom"/>
</dbReference>
<dbReference type="PROSITE" id="PS51186">
    <property type="entry name" value="GNAT"/>
    <property type="match status" value="1"/>
</dbReference>
<feature type="domain" description="N-acetyltransferase" evidence="1">
    <location>
        <begin position="10"/>
        <end position="168"/>
    </location>
</feature>
<accession>A0A9D1G4H7</accession>
<proteinExistence type="predicted"/>
<reference evidence="2" key="1">
    <citation type="submission" date="2020-10" db="EMBL/GenBank/DDBJ databases">
        <authorList>
            <person name="Gilroy R."/>
        </authorList>
    </citation>
    <scope>NUCLEOTIDE SEQUENCE</scope>
    <source>
        <strain evidence="2">ChiHecec3B27-6122</strain>
    </source>
</reference>
<name>A0A9D1G4H7_9FIRM</name>
<evidence type="ECO:0000313" key="3">
    <source>
        <dbReference type="Proteomes" id="UP000886876"/>
    </source>
</evidence>
<dbReference type="EMBL" id="DVJS01000084">
    <property type="protein sequence ID" value="HIS97041.1"/>
    <property type="molecule type" value="Genomic_DNA"/>
</dbReference>
<dbReference type="GO" id="GO:0016747">
    <property type="term" value="F:acyltransferase activity, transferring groups other than amino-acyl groups"/>
    <property type="evidence" value="ECO:0007669"/>
    <property type="project" value="InterPro"/>
</dbReference>
<dbReference type="PANTHER" id="PTHR43792:SF1">
    <property type="entry name" value="N-ACETYLTRANSFERASE DOMAIN-CONTAINING PROTEIN"/>
    <property type="match status" value="1"/>
</dbReference>